<dbReference type="EMBL" id="CP029354">
    <property type="protein sequence ID" value="AWK88537.1"/>
    <property type="molecule type" value="Genomic_DNA"/>
</dbReference>
<sequence length="149" mass="16677">MRPAKDDDALPFEILLVEDDPADAGLAKRALKDGRILCRVHHVRDGVEALAFLRREGEFAGVPRPDLVLLDLNMPRLDGRGVLEAMKGDGDLKTIPVVILTTSDVDRDVNASYLLGANSFITKPMDMDAFFDAIRSVEEYWFRVVRLPR</sequence>
<dbReference type="InterPro" id="IPR001789">
    <property type="entry name" value="Sig_transdc_resp-reg_receiver"/>
</dbReference>
<feature type="domain" description="Response regulatory" evidence="2">
    <location>
        <begin position="13"/>
        <end position="138"/>
    </location>
</feature>
<gene>
    <name evidence="3" type="ORF">DEW08_19445</name>
</gene>
<keyword evidence="1" id="KW-0597">Phosphoprotein</keyword>
<dbReference type="SMART" id="SM00448">
    <property type="entry name" value="REC"/>
    <property type="match status" value="1"/>
</dbReference>
<dbReference type="Gene3D" id="3.40.50.2300">
    <property type="match status" value="1"/>
</dbReference>
<dbReference type="KEGG" id="azz:DEW08_19445"/>
<dbReference type="SUPFAM" id="SSF52172">
    <property type="entry name" value="CheY-like"/>
    <property type="match status" value="1"/>
</dbReference>
<evidence type="ECO:0000256" key="1">
    <source>
        <dbReference type="PROSITE-ProRule" id="PRU00169"/>
    </source>
</evidence>
<dbReference type="GO" id="GO:0000160">
    <property type="term" value="P:phosphorelay signal transduction system"/>
    <property type="evidence" value="ECO:0007669"/>
    <property type="project" value="InterPro"/>
</dbReference>
<evidence type="ECO:0000259" key="2">
    <source>
        <dbReference type="PROSITE" id="PS50110"/>
    </source>
</evidence>
<feature type="modified residue" description="4-aspartylphosphate" evidence="1">
    <location>
        <position position="71"/>
    </location>
</feature>
<protein>
    <submittedName>
        <fullName evidence="3">Response regulator</fullName>
    </submittedName>
</protein>
<proteinExistence type="predicted"/>
<dbReference type="CDD" id="cd17557">
    <property type="entry name" value="REC_Rcp-like"/>
    <property type="match status" value="1"/>
</dbReference>
<organism evidence="3 4">
    <name type="scientific">Azospirillum thermophilum</name>
    <dbReference type="NCBI Taxonomy" id="2202148"/>
    <lineage>
        <taxon>Bacteria</taxon>
        <taxon>Pseudomonadati</taxon>
        <taxon>Pseudomonadota</taxon>
        <taxon>Alphaproteobacteria</taxon>
        <taxon>Rhodospirillales</taxon>
        <taxon>Azospirillaceae</taxon>
        <taxon>Azospirillum</taxon>
    </lineage>
</organism>
<dbReference type="InterPro" id="IPR011006">
    <property type="entry name" value="CheY-like_superfamily"/>
</dbReference>
<dbReference type="Proteomes" id="UP000245629">
    <property type="component" value="Chromosome 3"/>
</dbReference>
<name>A0A2S2CW67_9PROT</name>
<accession>A0A2S2CW67</accession>
<dbReference type="PANTHER" id="PTHR44520:SF2">
    <property type="entry name" value="RESPONSE REGULATOR RCP1"/>
    <property type="match status" value="1"/>
</dbReference>
<dbReference type="OrthoDB" id="9793549at2"/>
<dbReference type="PROSITE" id="PS50110">
    <property type="entry name" value="RESPONSE_REGULATORY"/>
    <property type="match status" value="1"/>
</dbReference>
<reference evidence="4" key="1">
    <citation type="submission" date="2018-05" db="EMBL/GenBank/DDBJ databases">
        <title>Azospirillum thermophila sp. nov., a novel isolated from hot spring.</title>
        <authorList>
            <person name="Zhao Z."/>
        </authorList>
    </citation>
    <scope>NUCLEOTIDE SEQUENCE [LARGE SCALE GENOMIC DNA]</scope>
    <source>
        <strain evidence="4">CFH 70021</strain>
    </source>
</reference>
<dbReference type="AlphaFoldDB" id="A0A2S2CW67"/>
<dbReference type="PANTHER" id="PTHR44520">
    <property type="entry name" value="RESPONSE REGULATOR RCP1-RELATED"/>
    <property type="match status" value="1"/>
</dbReference>
<dbReference type="Pfam" id="PF00072">
    <property type="entry name" value="Response_reg"/>
    <property type="match status" value="1"/>
</dbReference>
<keyword evidence="4" id="KW-1185">Reference proteome</keyword>
<evidence type="ECO:0000313" key="3">
    <source>
        <dbReference type="EMBL" id="AWK88537.1"/>
    </source>
</evidence>
<dbReference type="InterPro" id="IPR052893">
    <property type="entry name" value="TCS_response_regulator"/>
</dbReference>
<evidence type="ECO:0000313" key="4">
    <source>
        <dbReference type="Proteomes" id="UP000245629"/>
    </source>
</evidence>